<dbReference type="AlphaFoldDB" id="A0A223S591"/>
<dbReference type="Gene3D" id="3.30.9.10">
    <property type="entry name" value="D-Amino Acid Oxidase, subunit A, domain 2"/>
    <property type="match status" value="1"/>
</dbReference>
<dbReference type="InterPro" id="IPR028896">
    <property type="entry name" value="GcvT/YgfZ/DmdA"/>
</dbReference>
<dbReference type="PROSITE" id="PS51257">
    <property type="entry name" value="PROKAR_LIPOPROTEIN"/>
    <property type="match status" value="1"/>
</dbReference>
<evidence type="ECO:0000256" key="1">
    <source>
        <dbReference type="ARBA" id="ARBA00008609"/>
    </source>
</evidence>
<comment type="similarity">
    <text evidence="1">Belongs to the GcvT family.</text>
</comment>
<keyword evidence="7" id="KW-1185">Reference proteome</keyword>
<dbReference type="InterPro" id="IPR036188">
    <property type="entry name" value="FAD/NAD-bd_sf"/>
</dbReference>
<dbReference type="Pfam" id="PF08669">
    <property type="entry name" value="GCV_T_C"/>
    <property type="match status" value="1"/>
</dbReference>
<reference evidence="6 7" key="1">
    <citation type="submission" date="2017-08" db="EMBL/GenBank/DDBJ databases">
        <title>The complete genome sequence of Nocardiopsis gilva YIM 90087.</title>
        <authorList>
            <person name="Yin M."/>
            <person name="Tang S."/>
        </authorList>
    </citation>
    <scope>NUCLEOTIDE SEQUENCE [LARGE SCALE GENOMIC DNA]</scope>
    <source>
        <strain evidence="6 7">YIM 90087</strain>
    </source>
</reference>
<dbReference type="PANTHER" id="PTHR43757">
    <property type="entry name" value="AMINOMETHYLTRANSFERASE"/>
    <property type="match status" value="1"/>
</dbReference>
<dbReference type="SUPFAM" id="SSF51905">
    <property type="entry name" value="FAD/NAD(P)-binding domain"/>
    <property type="match status" value="1"/>
</dbReference>
<dbReference type="PANTHER" id="PTHR43757:SF2">
    <property type="entry name" value="AMINOMETHYLTRANSFERASE, MITOCHONDRIAL"/>
    <property type="match status" value="1"/>
</dbReference>
<dbReference type="EMBL" id="CP022753">
    <property type="protein sequence ID" value="ASU83179.1"/>
    <property type="molecule type" value="Genomic_DNA"/>
</dbReference>
<dbReference type="SUPFAM" id="SSF101790">
    <property type="entry name" value="Aminomethyltransferase beta-barrel domain"/>
    <property type="match status" value="1"/>
</dbReference>
<dbReference type="InterPro" id="IPR032503">
    <property type="entry name" value="FAO_M"/>
</dbReference>
<sequence>MAAPRPAPRTVPRIVIIGAGIVGCALADELTVRGYTDVTVVDQGDLYRTGGSTSHAPGLVFQTNGAKTMSDFADYTVRKYGALRTADDRPCFNPVGGLELAATPERLDELHRRCGWARSWGIEAQVLDPDACAAAHPLVHADRVLGGLHTPTDGLAAALPAARAQGEAAILRGARFLARHRVLDVETTGGRVTGVVTDQGNIPADLVVCCAGMWGPRITRMVGMTLPLTPLAHQFGWTGPVPALAGAPAEAVHPILRHQEHDLYYREKFDRVGVGYYGHRPMPVDPDAIGAPGPADDEGMPSEQPFTPVDFDPAWTATLDLLPDLAETKLDEGINGLFSFTPDNMPLLGESPDVAGFWVAEAVWITHSAGVARAVAEWIVDGTSTFDLHACDINRFQRHQLAPGYLLERDCQNFVEVYDALHPLQPMEEPRPLRVAPFHSRQHELGAFFLEANGWERPHWYEANADLVEGRGITPPGPWAARYWSPIVGAEAQVTRERVAMYDMSSLMRLEVTGPGAAAFLNRMTTGRAERTPGFVAYCLLLDATGRLRGDITMARITHDHYQLGVNSPLDLDWLRRHLPSDGSVQVQDITARTTCIGLWGPRARQLMQPLADHDLSNHGLRYFRCARMHVGEVPVLAMRVSYVGELGWELYTTPDLGLRLWDTLWRAGRPLGVIAAGRGAFNSLRLEKGYRAFGVEMTDEHDPYEAGLGFALRMAKDDFLGRDALAARDPGAVQRRLCCLTTTPDPADTVMGGEPVYLPGEDGTAAGYVTSAAYGHTLGTGIAYAWLPADRAEPGTQLEIGYFDRRIPATVATDPLFDPEMARLRA</sequence>
<dbReference type="Pfam" id="PF01571">
    <property type="entry name" value="GCV_T"/>
    <property type="match status" value="1"/>
</dbReference>
<dbReference type="KEGG" id="ngv:CDO52_10660"/>
<dbReference type="InterPro" id="IPR006222">
    <property type="entry name" value="GCVT_N"/>
</dbReference>
<protein>
    <submittedName>
        <fullName evidence="6">Sarcosine dehydrogenase</fullName>
    </submittedName>
</protein>
<evidence type="ECO:0000313" key="6">
    <source>
        <dbReference type="EMBL" id="ASU83179.1"/>
    </source>
</evidence>
<dbReference type="InterPro" id="IPR006076">
    <property type="entry name" value="FAD-dep_OxRdtase"/>
</dbReference>
<dbReference type="Gene3D" id="2.40.30.110">
    <property type="entry name" value="Aminomethyltransferase beta-barrel domains"/>
    <property type="match status" value="1"/>
</dbReference>
<dbReference type="Proteomes" id="UP000215005">
    <property type="component" value="Chromosome"/>
</dbReference>
<feature type="domain" description="Aminomethyltransferase C-terminal" evidence="4">
    <location>
        <begin position="736"/>
        <end position="819"/>
    </location>
</feature>
<evidence type="ECO:0000259" key="2">
    <source>
        <dbReference type="Pfam" id="PF01266"/>
    </source>
</evidence>
<dbReference type="InterPro" id="IPR029043">
    <property type="entry name" value="GcvT/YgfZ_C"/>
</dbReference>
<dbReference type="Gene3D" id="3.50.50.60">
    <property type="entry name" value="FAD/NAD(P)-binding domain"/>
    <property type="match status" value="1"/>
</dbReference>
<evidence type="ECO:0000259" key="4">
    <source>
        <dbReference type="Pfam" id="PF08669"/>
    </source>
</evidence>
<feature type="domain" description="GCVT N-terminal" evidence="3">
    <location>
        <begin position="438"/>
        <end position="717"/>
    </location>
</feature>
<feature type="domain" description="FAD dependent oxidoreductase central" evidence="5">
    <location>
        <begin position="381"/>
        <end position="435"/>
    </location>
</feature>
<organism evidence="6 7">
    <name type="scientific">Nocardiopsis gilva YIM 90087</name>
    <dbReference type="NCBI Taxonomy" id="1235441"/>
    <lineage>
        <taxon>Bacteria</taxon>
        <taxon>Bacillati</taxon>
        <taxon>Actinomycetota</taxon>
        <taxon>Actinomycetes</taxon>
        <taxon>Streptosporangiales</taxon>
        <taxon>Nocardiopsidaceae</taxon>
        <taxon>Nocardiopsis</taxon>
    </lineage>
</organism>
<evidence type="ECO:0000259" key="3">
    <source>
        <dbReference type="Pfam" id="PF01571"/>
    </source>
</evidence>
<name>A0A223S591_9ACTN</name>
<accession>A0A223S591</accession>
<gene>
    <name evidence="6" type="ORF">CDO52_10660</name>
</gene>
<dbReference type="InterPro" id="IPR013977">
    <property type="entry name" value="GcvT_C"/>
</dbReference>
<evidence type="ECO:0000313" key="7">
    <source>
        <dbReference type="Proteomes" id="UP000215005"/>
    </source>
</evidence>
<dbReference type="InterPro" id="IPR027266">
    <property type="entry name" value="TrmE/GcvT-like"/>
</dbReference>
<dbReference type="SUPFAM" id="SSF103025">
    <property type="entry name" value="Folate-binding domain"/>
    <property type="match status" value="1"/>
</dbReference>
<dbReference type="RefSeq" id="WP_051060646.1">
    <property type="nucleotide sequence ID" value="NZ_ANBG01000064.1"/>
</dbReference>
<dbReference type="Gene3D" id="3.30.1360.120">
    <property type="entry name" value="Probable tRNA modification gtpase trme, domain 1"/>
    <property type="match status" value="1"/>
</dbReference>
<evidence type="ECO:0000259" key="5">
    <source>
        <dbReference type="Pfam" id="PF16350"/>
    </source>
</evidence>
<dbReference type="Gene3D" id="3.30.70.1400">
    <property type="entry name" value="Aminomethyltransferase beta-barrel domains"/>
    <property type="match status" value="1"/>
</dbReference>
<feature type="domain" description="FAD dependent oxidoreductase" evidence="2">
    <location>
        <begin position="13"/>
        <end position="378"/>
    </location>
</feature>
<dbReference type="SUPFAM" id="SSF54373">
    <property type="entry name" value="FAD-linked reductases, C-terminal domain"/>
    <property type="match status" value="1"/>
</dbReference>
<dbReference type="Pfam" id="PF01266">
    <property type="entry name" value="DAO"/>
    <property type="match status" value="1"/>
</dbReference>
<dbReference type="OrthoDB" id="2055370at2"/>
<proteinExistence type="inferred from homology"/>
<dbReference type="Pfam" id="PF16350">
    <property type="entry name" value="FAO_M"/>
    <property type="match status" value="1"/>
</dbReference>